<dbReference type="PANTHER" id="PTHR45768:SF77">
    <property type="entry name" value="OS10G0566400 PROTEIN"/>
    <property type="match status" value="1"/>
</dbReference>
<keyword evidence="7" id="KW-0833">Ubl conjugation pathway</keyword>
<accession>A0A921UZG4</accession>
<keyword evidence="10 14" id="KW-0472">Membrane</keyword>
<evidence type="ECO:0000256" key="7">
    <source>
        <dbReference type="ARBA" id="ARBA00022786"/>
    </source>
</evidence>
<evidence type="ECO:0000256" key="10">
    <source>
        <dbReference type="ARBA" id="ARBA00023136"/>
    </source>
</evidence>
<dbReference type="InterPro" id="IPR001841">
    <property type="entry name" value="Znf_RING"/>
</dbReference>
<evidence type="ECO:0000256" key="14">
    <source>
        <dbReference type="SAM" id="Phobius"/>
    </source>
</evidence>
<feature type="compositionally biased region" description="Low complexity" evidence="13">
    <location>
        <begin position="287"/>
        <end position="299"/>
    </location>
</feature>
<comment type="caution">
    <text evidence="16">The sequence shown here is derived from an EMBL/GenBank/DDBJ whole genome shotgun (WGS) entry which is preliminary data.</text>
</comment>
<dbReference type="PANTHER" id="PTHR45768">
    <property type="entry name" value="E3 UBIQUITIN-PROTEIN LIGASE RNF13-LIKE"/>
    <property type="match status" value="1"/>
</dbReference>
<comment type="similarity">
    <text evidence="11">Belongs to the RING-type zinc finger family. ATL subfamily.</text>
</comment>
<evidence type="ECO:0000256" key="2">
    <source>
        <dbReference type="ARBA" id="ARBA00004906"/>
    </source>
</evidence>
<keyword evidence="9 14" id="KW-1133">Transmembrane helix</keyword>
<dbReference type="GO" id="GO:0016740">
    <property type="term" value="F:transferase activity"/>
    <property type="evidence" value="ECO:0007669"/>
    <property type="project" value="UniProtKB-KW"/>
</dbReference>
<evidence type="ECO:0000313" key="17">
    <source>
        <dbReference type="Proteomes" id="UP000807115"/>
    </source>
</evidence>
<dbReference type="SMART" id="SM00184">
    <property type="entry name" value="RING"/>
    <property type="match status" value="1"/>
</dbReference>
<evidence type="ECO:0000256" key="9">
    <source>
        <dbReference type="ARBA" id="ARBA00022989"/>
    </source>
</evidence>
<feature type="region of interest" description="Disordered" evidence="13">
    <location>
        <begin position="274"/>
        <end position="318"/>
    </location>
</feature>
<dbReference type="SUPFAM" id="SSF57850">
    <property type="entry name" value="RING/U-box"/>
    <property type="match status" value="1"/>
</dbReference>
<feature type="domain" description="RING-type" evidence="15">
    <location>
        <begin position="168"/>
        <end position="210"/>
    </location>
</feature>
<dbReference type="FunFam" id="3.30.40.10:FF:000366">
    <property type="entry name" value="E3 ubiquitin-protein ligase ATL4"/>
    <property type="match status" value="1"/>
</dbReference>
<gene>
    <name evidence="16" type="ORF">BDA96_01G317300</name>
</gene>
<comment type="subcellular location">
    <subcellularLocation>
        <location evidence="1">Membrane</location>
        <topology evidence="1">Single-pass membrane protein</topology>
    </subcellularLocation>
</comment>
<feature type="transmembrane region" description="Helical" evidence="14">
    <location>
        <begin position="59"/>
        <end position="80"/>
    </location>
</feature>
<protein>
    <recommendedName>
        <fullName evidence="15">RING-type domain-containing protein</fullName>
    </recommendedName>
</protein>
<dbReference type="InterPro" id="IPR013083">
    <property type="entry name" value="Znf_RING/FYVE/PHD"/>
</dbReference>
<evidence type="ECO:0000256" key="13">
    <source>
        <dbReference type="SAM" id="MobiDB-lite"/>
    </source>
</evidence>
<name>A0A921UZG4_SORBI</name>
<keyword evidence="8" id="KW-0862">Zinc</keyword>
<evidence type="ECO:0000256" key="6">
    <source>
        <dbReference type="ARBA" id="ARBA00022771"/>
    </source>
</evidence>
<comment type="pathway">
    <text evidence="2">Protein modification; protein ubiquitination.</text>
</comment>
<evidence type="ECO:0000256" key="12">
    <source>
        <dbReference type="PROSITE-ProRule" id="PRU00175"/>
    </source>
</evidence>
<evidence type="ECO:0000256" key="3">
    <source>
        <dbReference type="ARBA" id="ARBA00022679"/>
    </source>
</evidence>
<dbReference type="EMBL" id="CM027680">
    <property type="protein sequence ID" value="KAG0550182.1"/>
    <property type="molecule type" value="Genomic_DNA"/>
</dbReference>
<dbReference type="CDD" id="cd16454">
    <property type="entry name" value="RING-H2_PA-TM-RING"/>
    <property type="match status" value="1"/>
</dbReference>
<dbReference type="Pfam" id="PF13639">
    <property type="entry name" value="zf-RING_2"/>
    <property type="match status" value="1"/>
</dbReference>
<dbReference type="GO" id="GO:0008270">
    <property type="term" value="F:zinc ion binding"/>
    <property type="evidence" value="ECO:0007669"/>
    <property type="project" value="UniProtKB-KW"/>
</dbReference>
<keyword evidence="6 12" id="KW-0863">Zinc-finger</keyword>
<evidence type="ECO:0000256" key="11">
    <source>
        <dbReference type="ARBA" id="ARBA00024209"/>
    </source>
</evidence>
<keyword evidence="5" id="KW-0479">Metal-binding</keyword>
<proteinExistence type="inferred from homology"/>
<feature type="region of interest" description="Disordered" evidence="13">
    <location>
        <begin position="1"/>
        <end position="50"/>
    </location>
</feature>
<evidence type="ECO:0000313" key="16">
    <source>
        <dbReference type="EMBL" id="KAG0550182.1"/>
    </source>
</evidence>
<dbReference type="Proteomes" id="UP000807115">
    <property type="component" value="Chromosome 1"/>
</dbReference>
<dbReference type="AlphaFoldDB" id="A0A921UZG4"/>
<evidence type="ECO:0000256" key="8">
    <source>
        <dbReference type="ARBA" id="ARBA00022833"/>
    </source>
</evidence>
<keyword evidence="4 14" id="KW-0812">Transmembrane</keyword>
<evidence type="ECO:0000259" key="15">
    <source>
        <dbReference type="PROSITE" id="PS50089"/>
    </source>
</evidence>
<dbReference type="PROSITE" id="PS50089">
    <property type="entry name" value="ZF_RING_2"/>
    <property type="match status" value="1"/>
</dbReference>
<evidence type="ECO:0000256" key="4">
    <source>
        <dbReference type="ARBA" id="ARBA00022692"/>
    </source>
</evidence>
<feature type="compositionally biased region" description="Polar residues" evidence="13">
    <location>
        <begin position="307"/>
        <end position="318"/>
    </location>
</feature>
<reference evidence="16" key="1">
    <citation type="journal article" date="2019" name="BMC Genomics">
        <title>A new reference genome for Sorghum bicolor reveals high levels of sequence similarity between sweet and grain genotypes: implications for the genetics of sugar metabolism.</title>
        <authorList>
            <person name="Cooper E.A."/>
            <person name="Brenton Z.W."/>
            <person name="Flinn B.S."/>
            <person name="Jenkins J."/>
            <person name="Shu S."/>
            <person name="Flowers D."/>
            <person name="Luo F."/>
            <person name="Wang Y."/>
            <person name="Xia P."/>
            <person name="Barry K."/>
            <person name="Daum C."/>
            <person name="Lipzen A."/>
            <person name="Yoshinaga Y."/>
            <person name="Schmutz J."/>
            <person name="Saski C."/>
            <person name="Vermerris W."/>
            <person name="Kresovich S."/>
        </authorList>
    </citation>
    <scope>NUCLEOTIDE SEQUENCE</scope>
</reference>
<reference evidence="16" key="2">
    <citation type="submission" date="2020-10" db="EMBL/GenBank/DDBJ databases">
        <authorList>
            <person name="Cooper E.A."/>
            <person name="Brenton Z.W."/>
            <person name="Flinn B.S."/>
            <person name="Jenkins J."/>
            <person name="Shu S."/>
            <person name="Flowers D."/>
            <person name="Luo F."/>
            <person name="Wang Y."/>
            <person name="Xia P."/>
            <person name="Barry K."/>
            <person name="Daum C."/>
            <person name="Lipzen A."/>
            <person name="Yoshinaga Y."/>
            <person name="Schmutz J."/>
            <person name="Saski C."/>
            <person name="Vermerris W."/>
            <person name="Kresovich S."/>
        </authorList>
    </citation>
    <scope>NUCLEOTIDE SEQUENCE</scope>
</reference>
<organism evidence="16 17">
    <name type="scientific">Sorghum bicolor</name>
    <name type="common">Sorghum</name>
    <name type="synonym">Sorghum vulgare</name>
    <dbReference type="NCBI Taxonomy" id="4558"/>
    <lineage>
        <taxon>Eukaryota</taxon>
        <taxon>Viridiplantae</taxon>
        <taxon>Streptophyta</taxon>
        <taxon>Embryophyta</taxon>
        <taxon>Tracheophyta</taxon>
        <taxon>Spermatophyta</taxon>
        <taxon>Magnoliopsida</taxon>
        <taxon>Liliopsida</taxon>
        <taxon>Poales</taxon>
        <taxon>Poaceae</taxon>
        <taxon>PACMAD clade</taxon>
        <taxon>Panicoideae</taxon>
        <taxon>Andropogonodae</taxon>
        <taxon>Andropogoneae</taxon>
        <taxon>Sorghinae</taxon>
        <taxon>Sorghum</taxon>
    </lineage>
</organism>
<dbReference type="GO" id="GO:0016020">
    <property type="term" value="C:membrane"/>
    <property type="evidence" value="ECO:0007669"/>
    <property type="project" value="UniProtKB-SubCell"/>
</dbReference>
<keyword evidence="3" id="KW-0808">Transferase</keyword>
<evidence type="ECO:0000256" key="1">
    <source>
        <dbReference type="ARBA" id="ARBA00004167"/>
    </source>
</evidence>
<evidence type="ECO:0000256" key="5">
    <source>
        <dbReference type="ARBA" id="ARBA00022723"/>
    </source>
</evidence>
<dbReference type="Gene3D" id="3.30.40.10">
    <property type="entry name" value="Zinc/RING finger domain, C3HC4 (zinc finger)"/>
    <property type="match status" value="1"/>
</dbReference>
<sequence>MASTAIPSPPPPAVPERRLPPLVPRLADDGGGGGRGDDARGSSAGGGGSGSVAGISPSILIIAVIVVVMLLASLCIHYFIRHLCRHVGPAGSSSASSSRQAPPLPLVSRPAAGTASVAPADGQEVGGGGGGTKAAAAAEAEAERLIARLPLFTLSSSLASVPKSSRDCAVCQSAFRDDDELRLLPACRHAFHSRCVDPWLRGNPSCPLCRASIALPHPPLTDLLRVELGSVSSRRSNPDAAAAAVRAYPLPGGLPNSASSEYLVEEELQVVLKPSQPAAAGSSDPPSQQSHQQQQQQQQLAAVERGQPSSSLSSVGLTPTASFRSTAERWSSRWSNRWSSRWSSGRWSSRYDAGTVTAAATAEWWWDMDGGVAPATRRRDTDDGTASFYGFVRWLTGAY</sequence>
<feature type="region of interest" description="Disordered" evidence="13">
    <location>
        <begin position="91"/>
        <end position="132"/>
    </location>
</feature>